<reference evidence="4" key="2">
    <citation type="submission" date="2021-04" db="EMBL/GenBank/DDBJ databases">
        <authorList>
            <person name="Gilroy R."/>
        </authorList>
    </citation>
    <scope>NUCLEOTIDE SEQUENCE</scope>
    <source>
        <strain evidence="4">F6-6636</strain>
    </source>
</reference>
<dbReference type="Pfam" id="PF12804">
    <property type="entry name" value="NTP_transf_3"/>
    <property type="match status" value="1"/>
</dbReference>
<evidence type="ECO:0000313" key="4">
    <source>
        <dbReference type="EMBL" id="MBU3851143.1"/>
    </source>
</evidence>
<evidence type="ECO:0000256" key="2">
    <source>
        <dbReference type="ARBA" id="ARBA00022695"/>
    </source>
</evidence>
<dbReference type="InterPro" id="IPR050065">
    <property type="entry name" value="GlmU-like"/>
</dbReference>
<sequence>MAKNRVTHAIIMAAGFGTRMQPLTTTTPKPLLTVNGITMIESVIQNLRANHIEQIYIVVGYLKDQFAFLTTKYPHIHLITNPYYAQCNNIASLYMARQYIPDAIILDADQYINDATVLHPDFDLSGYNAVWTDQFTKEWLLTTDDQGIITHCARNGGVHGYRLYSISRWNHADGVRLQHYLVDELQQHHTDLYWDDVALFQHPAAFQLKAYPMPRGAVREFDSIAELAQVDPTYAKYL</sequence>
<dbReference type="PANTHER" id="PTHR43584:SF5">
    <property type="entry name" value="PROTEIN LICC"/>
    <property type="match status" value="1"/>
</dbReference>
<dbReference type="GO" id="GO:0016779">
    <property type="term" value="F:nucleotidyltransferase activity"/>
    <property type="evidence" value="ECO:0007669"/>
    <property type="project" value="UniProtKB-KW"/>
</dbReference>
<dbReference type="EMBL" id="JAHLFS010000006">
    <property type="protein sequence ID" value="MBU3851143.1"/>
    <property type="molecule type" value="Genomic_DNA"/>
</dbReference>
<gene>
    <name evidence="4" type="ORF">H9901_00300</name>
</gene>
<dbReference type="InterPro" id="IPR025877">
    <property type="entry name" value="MobA-like_NTP_Trfase"/>
</dbReference>
<evidence type="ECO:0000313" key="5">
    <source>
        <dbReference type="Proteomes" id="UP000777303"/>
    </source>
</evidence>
<accession>A0A948TIB6</accession>
<keyword evidence="2" id="KW-0548">Nucleotidyltransferase</keyword>
<dbReference type="SUPFAM" id="SSF53448">
    <property type="entry name" value="Nucleotide-diphospho-sugar transferases"/>
    <property type="match status" value="1"/>
</dbReference>
<proteinExistence type="predicted"/>
<evidence type="ECO:0000259" key="3">
    <source>
        <dbReference type="Pfam" id="PF12804"/>
    </source>
</evidence>
<comment type="caution">
    <text evidence="4">The sequence shown here is derived from an EMBL/GenBank/DDBJ whole genome shotgun (WGS) entry which is preliminary data.</text>
</comment>
<organism evidence="4 5">
    <name type="scientific">Candidatus Paralactobacillus gallistercoris</name>
    <dbReference type="NCBI Taxonomy" id="2838724"/>
    <lineage>
        <taxon>Bacteria</taxon>
        <taxon>Bacillati</taxon>
        <taxon>Bacillota</taxon>
        <taxon>Bacilli</taxon>
        <taxon>Lactobacillales</taxon>
        <taxon>Lactobacillaceae</taxon>
        <taxon>Lactobacillus</taxon>
    </lineage>
</organism>
<dbReference type="Gene3D" id="3.90.550.10">
    <property type="entry name" value="Spore Coat Polysaccharide Biosynthesis Protein SpsA, Chain A"/>
    <property type="match status" value="1"/>
</dbReference>
<protein>
    <submittedName>
        <fullName evidence="4">NTP transferase domain-containing protein</fullName>
    </submittedName>
</protein>
<evidence type="ECO:0000256" key="1">
    <source>
        <dbReference type="ARBA" id="ARBA00022679"/>
    </source>
</evidence>
<dbReference type="PANTHER" id="PTHR43584">
    <property type="entry name" value="NUCLEOTIDYL TRANSFERASE"/>
    <property type="match status" value="1"/>
</dbReference>
<name>A0A948TIB6_9LACO</name>
<dbReference type="Proteomes" id="UP000777303">
    <property type="component" value="Unassembled WGS sequence"/>
</dbReference>
<feature type="domain" description="MobA-like NTP transferase" evidence="3">
    <location>
        <begin position="9"/>
        <end position="110"/>
    </location>
</feature>
<reference evidence="4" key="1">
    <citation type="journal article" date="2021" name="PeerJ">
        <title>Extensive microbial diversity within the chicken gut microbiome revealed by metagenomics and culture.</title>
        <authorList>
            <person name="Gilroy R."/>
            <person name="Ravi A."/>
            <person name="Getino M."/>
            <person name="Pursley I."/>
            <person name="Horton D.L."/>
            <person name="Alikhan N.F."/>
            <person name="Baker D."/>
            <person name="Gharbi K."/>
            <person name="Hall N."/>
            <person name="Watson M."/>
            <person name="Adriaenssens E.M."/>
            <person name="Foster-Nyarko E."/>
            <person name="Jarju S."/>
            <person name="Secka A."/>
            <person name="Antonio M."/>
            <person name="Oren A."/>
            <person name="Chaudhuri R.R."/>
            <person name="La Ragione R."/>
            <person name="Hildebrand F."/>
            <person name="Pallen M.J."/>
        </authorList>
    </citation>
    <scope>NUCLEOTIDE SEQUENCE</scope>
    <source>
        <strain evidence="4">F6-6636</strain>
    </source>
</reference>
<keyword evidence="1 4" id="KW-0808">Transferase</keyword>
<dbReference type="AlphaFoldDB" id="A0A948TIB6"/>
<dbReference type="InterPro" id="IPR029044">
    <property type="entry name" value="Nucleotide-diphossugar_trans"/>
</dbReference>